<evidence type="ECO:0000256" key="1">
    <source>
        <dbReference type="ARBA" id="ARBA00004651"/>
    </source>
</evidence>
<dbReference type="AlphaFoldDB" id="A0A3E4LQV2"/>
<dbReference type="RefSeq" id="WP_005608480.1">
    <property type="nucleotide sequence ID" value="NZ_CABKOA010000047.1"/>
</dbReference>
<dbReference type="InterPro" id="IPR018076">
    <property type="entry name" value="T2SS_GspF_dom"/>
</dbReference>
<evidence type="ECO:0000256" key="6">
    <source>
        <dbReference type="SAM" id="Phobius"/>
    </source>
</evidence>
<dbReference type="Proteomes" id="UP000260793">
    <property type="component" value="Unassembled WGS sequence"/>
</dbReference>
<sequence length="197" mass="22608">MKEWLEEMTDKKEEEFRVQFKDSIQIMAGALKAGYSAENAIRETCHDLKPMYKSESRIIKEYEIMIRKLKIHIPVGQVLSEFAENVEQEDVDNFVTVFTTAQKSGGDSIVIIKDAVKVISEKMETEKEIQTMIASKKLEFEIMSMIPFGMIGYMKLTFGDFLKVLYGNPAGIIVMSICLALYFTAYIWGKKMIKIEV</sequence>
<reference evidence="10 11" key="1">
    <citation type="submission" date="2018-08" db="EMBL/GenBank/DDBJ databases">
        <title>A genome reference for cultivated species of the human gut microbiota.</title>
        <authorList>
            <person name="Zou Y."/>
            <person name="Xue W."/>
            <person name="Luo G."/>
        </authorList>
    </citation>
    <scope>NUCLEOTIDE SEQUENCE [LARGE SCALE GENOMIC DNA]</scope>
    <source>
        <strain evidence="9 11">AM25-1LB</strain>
        <strain evidence="8 10">TF11-7</strain>
    </source>
</reference>
<name>A0A3E4LQV2_9FIRM</name>
<dbReference type="EMBL" id="QRHG01000011">
    <property type="protein sequence ID" value="RHF61353.1"/>
    <property type="molecule type" value="Genomic_DNA"/>
</dbReference>
<comment type="subcellular location">
    <subcellularLocation>
        <location evidence="1">Cell membrane</location>
        <topology evidence="1">Multi-pass membrane protein</topology>
    </subcellularLocation>
</comment>
<proteinExistence type="predicted"/>
<organism evidence="8 10">
    <name type="scientific">[Ruminococcus] lactaris</name>
    <dbReference type="NCBI Taxonomy" id="46228"/>
    <lineage>
        <taxon>Bacteria</taxon>
        <taxon>Bacillati</taxon>
        <taxon>Bacillota</taxon>
        <taxon>Clostridia</taxon>
        <taxon>Lachnospirales</taxon>
        <taxon>Lachnospiraceae</taxon>
        <taxon>Mediterraneibacter</taxon>
    </lineage>
</organism>
<evidence type="ECO:0000259" key="7">
    <source>
        <dbReference type="Pfam" id="PF00482"/>
    </source>
</evidence>
<dbReference type="Proteomes" id="UP000284902">
    <property type="component" value="Unassembled WGS sequence"/>
</dbReference>
<evidence type="ECO:0000256" key="2">
    <source>
        <dbReference type="ARBA" id="ARBA00022475"/>
    </source>
</evidence>
<keyword evidence="2" id="KW-1003">Cell membrane</keyword>
<keyword evidence="4 6" id="KW-1133">Transmembrane helix</keyword>
<evidence type="ECO:0000313" key="8">
    <source>
        <dbReference type="EMBL" id="RGK39843.1"/>
    </source>
</evidence>
<evidence type="ECO:0000313" key="9">
    <source>
        <dbReference type="EMBL" id="RHF61353.1"/>
    </source>
</evidence>
<gene>
    <name evidence="9" type="ORF">DW672_05745</name>
    <name evidence="8" type="ORF">DXD17_07600</name>
</gene>
<dbReference type="PANTHER" id="PTHR35007:SF1">
    <property type="entry name" value="PILUS ASSEMBLY PROTEIN"/>
    <property type="match status" value="1"/>
</dbReference>
<feature type="transmembrane region" description="Helical" evidence="6">
    <location>
        <begin position="170"/>
        <end position="189"/>
    </location>
</feature>
<dbReference type="Pfam" id="PF00482">
    <property type="entry name" value="T2SSF"/>
    <property type="match status" value="1"/>
</dbReference>
<dbReference type="GeneID" id="77332852"/>
<protein>
    <submittedName>
        <fullName evidence="8">Type II secretion system protein F</fullName>
    </submittedName>
</protein>
<dbReference type="GO" id="GO:0005886">
    <property type="term" value="C:plasma membrane"/>
    <property type="evidence" value="ECO:0007669"/>
    <property type="project" value="UniProtKB-SubCell"/>
</dbReference>
<dbReference type="EMBL" id="QSQN01000017">
    <property type="protein sequence ID" value="RGK39843.1"/>
    <property type="molecule type" value="Genomic_DNA"/>
</dbReference>
<feature type="domain" description="Type II secretion system protein GspF" evidence="7">
    <location>
        <begin position="25"/>
        <end position="154"/>
    </location>
</feature>
<comment type="caution">
    <text evidence="8">The sequence shown here is derived from an EMBL/GenBank/DDBJ whole genome shotgun (WGS) entry which is preliminary data.</text>
</comment>
<keyword evidence="5 6" id="KW-0472">Membrane</keyword>
<keyword evidence="3 6" id="KW-0812">Transmembrane</keyword>
<evidence type="ECO:0000313" key="10">
    <source>
        <dbReference type="Proteomes" id="UP000260793"/>
    </source>
</evidence>
<evidence type="ECO:0000256" key="3">
    <source>
        <dbReference type="ARBA" id="ARBA00022692"/>
    </source>
</evidence>
<evidence type="ECO:0000256" key="5">
    <source>
        <dbReference type="ARBA" id="ARBA00023136"/>
    </source>
</evidence>
<evidence type="ECO:0000256" key="4">
    <source>
        <dbReference type="ARBA" id="ARBA00022989"/>
    </source>
</evidence>
<evidence type="ECO:0000313" key="11">
    <source>
        <dbReference type="Proteomes" id="UP000284902"/>
    </source>
</evidence>
<dbReference type="PANTHER" id="PTHR35007">
    <property type="entry name" value="INTEGRAL MEMBRANE PROTEIN-RELATED"/>
    <property type="match status" value="1"/>
</dbReference>
<accession>A0A3E4LQV2</accession>